<comment type="caution">
    <text evidence="10">The sequence shown here is derived from an EMBL/GenBank/DDBJ whole genome shotgun (WGS) entry which is preliminary data.</text>
</comment>
<dbReference type="PANTHER" id="PTHR47466">
    <property type="match status" value="1"/>
</dbReference>
<accession>A0A8T0CEK3</accession>
<evidence type="ECO:0000313" key="10">
    <source>
        <dbReference type="EMBL" id="KAF7845723.1"/>
    </source>
</evidence>
<evidence type="ECO:0000256" key="5">
    <source>
        <dbReference type="ARBA" id="ARBA00022801"/>
    </source>
</evidence>
<dbReference type="CDD" id="cd04275">
    <property type="entry name" value="ZnMc_pappalysin_like"/>
    <property type="match status" value="1"/>
</dbReference>
<dbReference type="Gene3D" id="3.40.390.10">
    <property type="entry name" value="Collagenase (Catalytic Domain)"/>
    <property type="match status" value="1"/>
</dbReference>
<feature type="domain" description="Peptidase M43 pregnancy-associated plasma-A" evidence="9">
    <location>
        <begin position="56"/>
        <end position="196"/>
    </location>
</feature>
<dbReference type="GO" id="GO:0008237">
    <property type="term" value="F:metallopeptidase activity"/>
    <property type="evidence" value="ECO:0007669"/>
    <property type="project" value="UniProtKB-KW"/>
</dbReference>
<dbReference type="Gramene" id="rna-gnl|WGS:JABURB|Cocit.L0983.1">
    <property type="protein sequence ID" value="cds-KAF7845723.1"/>
    <property type="gene ID" value="gene-BT93_L0983"/>
</dbReference>
<dbReference type="AlphaFoldDB" id="A0A8T0CEK3"/>
<evidence type="ECO:0000256" key="2">
    <source>
        <dbReference type="ARBA" id="ARBA00022670"/>
    </source>
</evidence>
<keyword evidence="6" id="KW-0862">Zinc</keyword>
<keyword evidence="11" id="KW-1185">Reference proteome</keyword>
<evidence type="ECO:0000256" key="4">
    <source>
        <dbReference type="ARBA" id="ARBA00022729"/>
    </source>
</evidence>
<proteinExistence type="inferred from homology"/>
<dbReference type="InterPro" id="IPR008754">
    <property type="entry name" value="Peptidase_M43"/>
</dbReference>
<evidence type="ECO:0000256" key="1">
    <source>
        <dbReference type="ARBA" id="ARBA00008721"/>
    </source>
</evidence>
<name>A0A8T0CEK3_CORYI</name>
<evidence type="ECO:0000256" key="7">
    <source>
        <dbReference type="ARBA" id="ARBA00023049"/>
    </source>
</evidence>
<sequence length="205" mass="21730">MANAQLKAMNAAYNPHNINFVLEGTTFTANDSWASGEGQDGVDMKAALRQGTYDTLNIYFQTDLYGGILGVCTLPSNIGSGTVSPSTYVSDGCNVQANTMPGGTITGYNLGGTAIHETGHWMGLLHTFEGYSCTGSGDYISDTPVESVATSGCPAKPAKDSCTSVAGVDPIHNYMDYSDDACYEAFTPAQQVRMQSLWALYRAGR</sequence>
<reference evidence="10" key="1">
    <citation type="submission" date="2020-05" db="EMBL/GenBank/DDBJ databases">
        <title>WGS assembly of Corymbia citriodora subspecies variegata.</title>
        <authorList>
            <person name="Barry K."/>
            <person name="Hundley H."/>
            <person name="Shu S."/>
            <person name="Jenkins J."/>
            <person name="Grimwood J."/>
            <person name="Baten A."/>
        </authorList>
    </citation>
    <scope>NUCLEOTIDE SEQUENCE</scope>
    <source>
        <strain evidence="10">CV2-018</strain>
    </source>
</reference>
<keyword evidence="5" id="KW-0378">Hydrolase</keyword>
<organism evidence="10 11">
    <name type="scientific">Corymbia citriodora subsp. variegata</name>
    <dbReference type="NCBI Taxonomy" id="360336"/>
    <lineage>
        <taxon>Eukaryota</taxon>
        <taxon>Viridiplantae</taxon>
        <taxon>Streptophyta</taxon>
        <taxon>Embryophyta</taxon>
        <taxon>Tracheophyta</taxon>
        <taxon>Spermatophyta</taxon>
        <taxon>Magnoliopsida</taxon>
        <taxon>eudicotyledons</taxon>
        <taxon>Gunneridae</taxon>
        <taxon>Pentapetalae</taxon>
        <taxon>rosids</taxon>
        <taxon>malvids</taxon>
        <taxon>Myrtales</taxon>
        <taxon>Myrtaceae</taxon>
        <taxon>Myrtoideae</taxon>
        <taxon>Eucalypteae</taxon>
        <taxon>Corymbia</taxon>
    </lineage>
</organism>
<evidence type="ECO:0000259" key="9">
    <source>
        <dbReference type="Pfam" id="PF05572"/>
    </source>
</evidence>
<dbReference type="SUPFAM" id="SSF55486">
    <property type="entry name" value="Metalloproteases ('zincins'), catalytic domain"/>
    <property type="match status" value="1"/>
</dbReference>
<dbReference type="PANTHER" id="PTHR47466:SF1">
    <property type="entry name" value="METALLOPROTEASE MEP1 (AFU_ORTHOLOGUE AFUA_1G07730)-RELATED"/>
    <property type="match status" value="1"/>
</dbReference>
<protein>
    <recommendedName>
        <fullName evidence="9">Peptidase M43 pregnancy-associated plasma-A domain-containing protein</fullName>
    </recommendedName>
</protein>
<evidence type="ECO:0000256" key="3">
    <source>
        <dbReference type="ARBA" id="ARBA00022723"/>
    </source>
</evidence>
<keyword evidence="3" id="KW-0479">Metal-binding</keyword>
<dbReference type="InterPro" id="IPR024079">
    <property type="entry name" value="MetalloPept_cat_dom_sf"/>
</dbReference>
<evidence type="ECO:0000256" key="6">
    <source>
        <dbReference type="ARBA" id="ARBA00022833"/>
    </source>
</evidence>
<dbReference type="EMBL" id="MU101782">
    <property type="protein sequence ID" value="KAF7845723.1"/>
    <property type="molecule type" value="Genomic_DNA"/>
</dbReference>
<comment type="similarity">
    <text evidence="1">Belongs to the peptidase M43B family.</text>
</comment>
<dbReference type="Proteomes" id="UP000806378">
    <property type="component" value="Unassembled WGS sequence"/>
</dbReference>
<dbReference type="GO" id="GO:0046872">
    <property type="term" value="F:metal ion binding"/>
    <property type="evidence" value="ECO:0007669"/>
    <property type="project" value="UniProtKB-KW"/>
</dbReference>
<evidence type="ECO:0000313" key="11">
    <source>
        <dbReference type="Proteomes" id="UP000806378"/>
    </source>
</evidence>
<keyword evidence="4" id="KW-0732">Signal</keyword>
<keyword evidence="8" id="KW-1015">Disulfide bond</keyword>
<gene>
    <name evidence="10" type="ORF">BT93_L0983</name>
</gene>
<dbReference type="Pfam" id="PF05572">
    <property type="entry name" value="Peptidase_M43"/>
    <property type="match status" value="1"/>
</dbReference>
<keyword evidence="2" id="KW-0645">Protease</keyword>
<keyword evidence="7" id="KW-0482">Metalloprotease</keyword>
<evidence type="ECO:0000256" key="8">
    <source>
        <dbReference type="ARBA" id="ARBA00023157"/>
    </source>
</evidence>
<dbReference type="GO" id="GO:0006508">
    <property type="term" value="P:proteolysis"/>
    <property type="evidence" value="ECO:0007669"/>
    <property type="project" value="UniProtKB-KW"/>
</dbReference>
<dbReference type="OrthoDB" id="549917at2759"/>